<proteinExistence type="predicted"/>
<dbReference type="Pfam" id="PF01610">
    <property type="entry name" value="DDE_Tnp_ISL3"/>
    <property type="match status" value="1"/>
</dbReference>
<name>A0A267WJ82_BIFPS</name>
<dbReference type="RefSeq" id="WP_240813927.1">
    <property type="nucleotide sequence ID" value="NZ_MNLB01000019.1"/>
</dbReference>
<dbReference type="PANTHER" id="PTHR33498">
    <property type="entry name" value="TRANSPOSASE FOR INSERTION SEQUENCE ELEMENT IS1557"/>
    <property type="match status" value="1"/>
</dbReference>
<dbReference type="PANTHER" id="PTHR33498:SF1">
    <property type="entry name" value="TRANSPOSASE FOR INSERTION SEQUENCE ELEMENT IS1557"/>
    <property type="match status" value="1"/>
</dbReference>
<feature type="domain" description="Transposase IS204/IS1001/IS1096/IS1165 DDE" evidence="1">
    <location>
        <begin position="9"/>
        <end position="102"/>
    </location>
</feature>
<sequence>MRDTDPKGQLYRAWQLKELLRTPLKHPIGQATTELDRWVFRASRSRIPEIVGLAKKIRRRRPGILRTIRPGYSNARLEAFDNRIKVTIRMAYGFHHVDNLIALVMLRCGGLDIRLPQPAI</sequence>
<gene>
    <name evidence="2" type="ORF">BPS1E_1824</name>
</gene>
<dbReference type="Proteomes" id="UP000216789">
    <property type="component" value="Unassembled WGS sequence"/>
</dbReference>
<dbReference type="InterPro" id="IPR002560">
    <property type="entry name" value="Transposase_DDE"/>
</dbReference>
<dbReference type="InterPro" id="IPR047951">
    <property type="entry name" value="Transpos_ISL3"/>
</dbReference>
<dbReference type="EMBL" id="MNLB01000019">
    <property type="protein sequence ID" value="PAC72676.1"/>
    <property type="molecule type" value="Genomic_DNA"/>
</dbReference>
<evidence type="ECO:0000313" key="3">
    <source>
        <dbReference type="Proteomes" id="UP000216789"/>
    </source>
</evidence>
<accession>A0A267WJ82</accession>
<dbReference type="AlphaFoldDB" id="A0A267WJ82"/>
<organism evidence="2 3">
    <name type="scientific">Bifidobacterium pseudocatenulatum</name>
    <dbReference type="NCBI Taxonomy" id="28026"/>
    <lineage>
        <taxon>Bacteria</taxon>
        <taxon>Bacillati</taxon>
        <taxon>Actinomycetota</taxon>
        <taxon>Actinomycetes</taxon>
        <taxon>Bifidobacteriales</taxon>
        <taxon>Bifidobacteriaceae</taxon>
        <taxon>Bifidobacterium</taxon>
    </lineage>
</organism>
<evidence type="ECO:0000313" key="2">
    <source>
        <dbReference type="EMBL" id="PAC72676.1"/>
    </source>
</evidence>
<reference evidence="2 3" key="1">
    <citation type="journal article" date="2017" name="ISME J.">
        <title>Unveiling bifidobacterial biogeography across the mammalian branch of the tree of life.</title>
        <authorList>
            <person name="Milani C."/>
            <person name="Mangifesta M."/>
            <person name="Mancabelli L."/>
            <person name="Lugli G.A."/>
            <person name="James K."/>
            <person name="Duranti S."/>
            <person name="Turroni F."/>
            <person name="Ferrario C."/>
            <person name="Ossiprandi M.C."/>
            <person name="van Sinderen D."/>
            <person name="Ventura M."/>
        </authorList>
    </citation>
    <scope>NUCLEOTIDE SEQUENCE [LARGE SCALE GENOMIC DNA]</scope>
    <source>
        <strain evidence="2 3">1E</strain>
    </source>
</reference>
<protein>
    <submittedName>
        <fullName evidence="2">Transposase</fullName>
    </submittedName>
</protein>
<comment type="caution">
    <text evidence="2">The sequence shown here is derived from an EMBL/GenBank/DDBJ whole genome shotgun (WGS) entry which is preliminary data.</text>
</comment>
<evidence type="ECO:0000259" key="1">
    <source>
        <dbReference type="Pfam" id="PF01610"/>
    </source>
</evidence>